<dbReference type="Pfam" id="PF23182">
    <property type="entry name" value="PABC_AtC3H46"/>
    <property type="match status" value="1"/>
</dbReference>
<protein>
    <recommendedName>
        <fullName evidence="6">AtC3H46-like PABC-like domain-containing protein</fullName>
    </recommendedName>
</protein>
<reference evidence="7" key="2">
    <citation type="submission" date="2022-01" db="EMBL/GenBank/DDBJ databases">
        <authorList>
            <person name="Yamashiro T."/>
            <person name="Shiraishi A."/>
            <person name="Satake H."/>
            <person name="Nakayama K."/>
        </authorList>
    </citation>
    <scope>NUCLEOTIDE SEQUENCE</scope>
</reference>
<evidence type="ECO:0000259" key="6">
    <source>
        <dbReference type="Pfam" id="PF23182"/>
    </source>
</evidence>
<dbReference type="PANTHER" id="PTHR24009">
    <property type="entry name" value="RNA-BINDING (RRM/RBD/RNP MOTIFS)"/>
    <property type="match status" value="1"/>
</dbReference>
<keyword evidence="4" id="KW-0694">RNA-binding</keyword>
<accession>A0ABQ5H836</accession>
<dbReference type="InterPro" id="IPR056276">
    <property type="entry name" value="AtC3H46-like_PABC-like"/>
</dbReference>
<keyword evidence="3" id="KW-0862">Zinc</keyword>
<reference evidence="7" key="1">
    <citation type="journal article" date="2022" name="Int. J. Mol. Sci.">
        <title>Draft Genome of Tanacetum Coccineum: Genomic Comparison of Closely Related Tanacetum-Family Plants.</title>
        <authorList>
            <person name="Yamashiro T."/>
            <person name="Shiraishi A."/>
            <person name="Nakayama K."/>
            <person name="Satake H."/>
        </authorList>
    </citation>
    <scope>NUCLEOTIDE SEQUENCE</scope>
</reference>
<evidence type="ECO:0000256" key="2">
    <source>
        <dbReference type="ARBA" id="ARBA00022771"/>
    </source>
</evidence>
<gene>
    <name evidence="7" type="ORF">Tco_1058392</name>
</gene>
<evidence type="ECO:0000256" key="3">
    <source>
        <dbReference type="ARBA" id="ARBA00022833"/>
    </source>
</evidence>
<evidence type="ECO:0000256" key="5">
    <source>
        <dbReference type="ARBA" id="ARBA00023125"/>
    </source>
</evidence>
<dbReference type="EMBL" id="BQNB010019319">
    <property type="protein sequence ID" value="GJT84050.1"/>
    <property type="molecule type" value="Genomic_DNA"/>
</dbReference>
<evidence type="ECO:0000313" key="7">
    <source>
        <dbReference type="EMBL" id="GJT84050.1"/>
    </source>
</evidence>
<feature type="domain" description="AtC3H46-like PABC-like" evidence="6">
    <location>
        <begin position="1"/>
        <end position="41"/>
    </location>
</feature>
<keyword evidence="2" id="KW-0863">Zinc-finger</keyword>
<proteinExistence type="predicted"/>
<name>A0ABQ5H836_9ASTR</name>
<evidence type="ECO:0000256" key="4">
    <source>
        <dbReference type="ARBA" id="ARBA00022884"/>
    </source>
</evidence>
<evidence type="ECO:0000256" key="1">
    <source>
        <dbReference type="ARBA" id="ARBA00022723"/>
    </source>
</evidence>
<keyword evidence="1" id="KW-0479">Metal-binding</keyword>
<dbReference type="PANTHER" id="PTHR24009:SF3">
    <property type="entry name" value="RNA-BINDING (RRM_RBD_RNP MOTIFS) FAMILY PROTEIN-RELATED"/>
    <property type="match status" value="1"/>
</dbReference>
<organism evidence="7 8">
    <name type="scientific">Tanacetum coccineum</name>
    <dbReference type="NCBI Taxonomy" id="301880"/>
    <lineage>
        <taxon>Eukaryota</taxon>
        <taxon>Viridiplantae</taxon>
        <taxon>Streptophyta</taxon>
        <taxon>Embryophyta</taxon>
        <taxon>Tracheophyta</taxon>
        <taxon>Spermatophyta</taxon>
        <taxon>Magnoliopsida</taxon>
        <taxon>eudicotyledons</taxon>
        <taxon>Gunneridae</taxon>
        <taxon>Pentapetalae</taxon>
        <taxon>asterids</taxon>
        <taxon>campanulids</taxon>
        <taxon>Asterales</taxon>
        <taxon>Asteraceae</taxon>
        <taxon>Asteroideae</taxon>
        <taxon>Anthemideae</taxon>
        <taxon>Anthemidinae</taxon>
        <taxon>Tanacetum</taxon>
    </lineage>
</organism>
<comment type="caution">
    <text evidence="7">The sequence shown here is derived from an EMBL/GenBank/DDBJ whole genome shotgun (WGS) entry which is preliminary data.</text>
</comment>
<keyword evidence="5" id="KW-0238">DNA-binding</keyword>
<dbReference type="Proteomes" id="UP001151760">
    <property type="component" value="Unassembled WGS sequence"/>
</dbReference>
<evidence type="ECO:0000313" key="8">
    <source>
        <dbReference type="Proteomes" id="UP001151760"/>
    </source>
</evidence>
<keyword evidence="8" id="KW-1185">Reference proteome</keyword>
<sequence>MDSYEATTVMFTRIKNLDLEYASKIMVLLLIQDHGEKDIIPFSIPGLSSSWSDDGLKLLVFCKRGYLFGGLFGEKKEEVTYHSFVLFEDF</sequence>